<feature type="region of interest" description="Disordered" evidence="13">
    <location>
        <begin position="295"/>
        <end position="318"/>
    </location>
</feature>
<evidence type="ECO:0000259" key="14">
    <source>
        <dbReference type="PROSITE" id="PS50011"/>
    </source>
</evidence>
<feature type="binding site" evidence="11">
    <location>
        <position position="52"/>
    </location>
    <ligand>
        <name>ATP</name>
        <dbReference type="ChEBI" id="CHEBI:30616"/>
    </ligand>
</feature>
<evidence type="ECO:0000256" key="13">
    <source>
        <dbReference type="SAM" id="MobiDB-lite"/>
    </source>
</evidence>
<evidence type="ECO:0000313" key="17">
    <source>
        <dbReference type="Proteomes" id="UP001140949"/>
    </source>
</evidence>
<feature type="domain" description="Protein kinase" evidence="14">
    <location>
        <begin position="23"/>
        <end position="281"/>
    </location>
</feature>
<evidence type="ECO:0000256" key="12">
    <source>
        <dbReference type="RuleBase" id="RU000304"/>
    </source>
</evidence>
<dbReference type="PROSITE" id="PS00107">
    <property type="entry name" value="PROTEIN_KINASE_ATP"/>
    <property type="match status" value="1"/>
</dbReference>
<evidence type="ECO:0000256" key="10">
    <source>
        <dbReference type="ARBA" id="ARBA00048679"/>
    </source>
</evidence>
<dbReference type="Gene3D" id="1.10.510.10">
    <property type="entry name" value="Transferase(Phosphotransferase) domain 1"/>
    <property type="match status" value="1"/>
</dbReference>
<dbReference type="InterPro" id="IPR017441">
    <property type="entry name" value="Protein_kinase_ATP_BS"/>
</dbReference>
<reference evidence="16" key="2">
    <citation type="submission" date="2023-04" db="EMBL/GenBank/DDBJ databases">
        <authorList>
            <person name="Bruccoleri R.E."/>
            <person name="Oakeley E.J."/>
            <person name="Faust A.-M."/>
            <person name="Dessus-Babus S."/>
            <person name="Altorfer M."/>
            <person name="Burckhardt D."/>
            <person name="Oertli M."/>
            <person name="Naumann U."/>
            <person name="Petersen F."/>
            <person name="Wong J."/>
        </authorList>
    </citation>
    <scope>NUCLEOTIDE SEQUENCE</scope>
    <source>
        <strain evidence="16">GSM-AAB239-AS_SAM_17_03QT</strain>
        <tissue evidence="16">Leaf</tissue>
    </source>
</reference>
<comment type="catalytic activity">
    <reaction evidence="9">
        <text>L-threonyl-[protein] + ATP = O-phospho-L-threonyl-[protein] + ADP + H(+)</text>
        <dbReference type="Rhea" id="RHEA:46608"/>
        <dbReference type="Rhea" id="RHEA-COMP:11060"/>
        <dbReference type="Rhea" id="RHEA-COMP:11605"/>
        <dbReference type="ChEBI" id="CHEBI:15378"/>
        <dbReference type="ChEBI" id="CHEBI:30013"/>
        <dbReference type="ChEBI" id="CHEBI:30616"/>
        <dbReference type="ChEBI" id="CHEBI:61977"/>
        <dbReference type="ChEBI" id="CHEBI:456216"/>
        <dbReference type="EC" id="2.7.11.1"/>
    </reaction>
</comment>
<dbReference type="GO" id="GO:0007165">
    <property type="term" value="P:signal transduction"/>
    <property type="evidence" value="ECO:0007669"/>
    <property type="project" value="InterPro"/>
</dbReference>
<keyword evidence="6 16" id="KW-0418">Kinase</keyword>
<proteinExistence type="inferred from homology"/>
<keyword evidence="3 12" id="KW-0723">Serine/threonine-protein kinase</keyword>
<keyword evidence="4" id="KW-0808">Transferase</keyword>
<dbReference type="InterPro" id="IPR018451">
    <property type="entry name" value="NAF/FISL_domain"/>
</dbReference>
<comment type="caution">
    <text evidence="16">The sequence shown here is derived from an EMBL/GenBank/DDBJ whole genome shotgun (WGS) entry which is preliminary data.</text>
</comment>
<sequence>MGSKPLLHLDQQQQQQEILLGRYELGRLLGRGTFAKVYFARALSDGSPVAVKVLDKQATVRSGVGPMILREVSAMRRLSPHPNILRLHEVMATKSRIYLVMEHARGGELFARLARHGRLPEPAARRYFQQLLSALRFCHAHGIAHRDIKPENLLLDRDGNLKLSDFGLSALPDQLRAAGDGLLHTACGTPAYAAPEVMRRRGYDGAKADAWSCGVFLYVLLAGFLPFDDSNIALMYRKTQKRDYRFPPWFSPSAKRVIAGLLDPDPLTRTSVDGLMESPWIRRCYSFDPQLNLLGHLPPPQSPPPGEGDGDGQFTTTVPASSLSASSFPLSMNAFDIISLSSGLDLSGLFDEQGRKQERRFTSTAGVERILERVEEVGVKLGYAMEKRKGGGGVVGRGKWGSVLTVEVSEVAPPILLVELRVDGGGGNGKDDDDSLRWGEVRAELGDVVFDWHKISGGGE</sequence>
<feature type="domain" description="NAF" evidence="15">
    <location>
        <begin position="327"/>
        <end position="351"/>
    </location>
</feature>
<dbReference type="AlphaFoldDB" id="A0AAX6HCV0"/>
<evidence type="ECO:0000256" key="7">
    <source>
        <dbReference type="ARBA" id="ARBA00022840"/>
    </source>
</evidence>
<keyword evidence="7 11" id="KW-0067">ATP-binding</keyword>
<dbReference type="SUPFAM" id="SSF56112">
    <property type="entry name" value="Protein kinase-like (PK-like)"/>
    <property type="match status" value="1"/>
</dbReference>
<dbReference type="Pfam" id="PF03822">
    <property type="entry name" value="NAF"/>
    <property type="match status" value="1"/>
</dbReference>
<feature type="compositionally biased region" description="Pro residues" evidence="13">
    <location>
        <begin position="297"/>
        <end position="306"/>
    </location>
</feature>
<dbReference type="PROSITE" id="PS00108">
    <property type="entry name" value="PROTEIN_KINASE_ST"/>
    <property type="match status" value="1"/>
</dbReference>
<organism evidence="16 17">
    <name type="scientific">Iris pallida</name>
    <name type="common">Sweet iris</name>
    <dbReference type="NCBI Taxonomy" id="29817"/>
    <lineage>
        <taxon>Eukaryota</taxon>
        <taxon>Viridiplantae</taxon>
        <taxon>Streptophyta</taxon>
        <taxon>Embryophyta</taxon>
        <taxon>Tracheophyta</taxon>
        <taxon>Spermatophyta</taxon>
        <taxon>Magnoliopsida</taxon>
        <taxon>Liliopsida</taxon>
        <taxon>Asparagales</taxon>
        <taxon>Iridaceae</taxon>
        <taxon>Iridoideae</taxon>
        <taxon>Irideae</taxon>
        <taxon>Iris</taxon>
    </lineage>
</organism>
<dbReference type="EC" id="2.7.11.1" evidence="2"/>
<dbReference type="CDD" id="cd12195">
    <property type="entry name" value="CIPK_C"/>
    <property type="match status" value="1"/>
</dbReference>
<dbReference type="InterPro" id="IPR000719">
    <property type="entry name" value="Prot_kinase_dom"/>
</dbReference>
<dbReference type="EMBL" id="JANAVB010010792">
    <property type="protein sequence ID" value="KAJ6838411.1"/>
    <property type="molecule type" value="Genomic_DNA"/>
</dbReference>
<comment type="catalytic activity">
    <reaction evidence="10">
        <text>L-seryl-[protein] + ATP = O-phospho-L-seryl-[protein] + ADP + H(+)</text>
        <dbReference type="Rhea" id="RHEA:17989"/>
        <dbReference type="Rhea" id="RHEA-COMP:9863"/>
        <dbReference type="Rhea" id="RHEA-COMP:11604"/>
        <dbReference type="ChEBI" id="CHEBI:15378"/>
        <dbReference type="ChEBI" id="CHEBI:29999"/>
        <dbReference type="ChEBI" id="CHEBI:30616"/>
        <dbReference type="ChEBI" id="CHEBI:83421"/>
        <dbReference type="ChEBI" id="CHEBI:456216"/>
        <dbReference type="EC" id="2.7.11.1"/>
    </reaction>
</comment>
<dbReference type="PANTHER" id="PTHR43895">
    <property type="entry name" value="CALCIUM/CALMODULIN-DEPENDENT PROTEIN KINASE KINASE-RELATED"/>
    <property type="match status" value="1"/>
</dbReference>
<evidence type="ECO:0000313" key="16">
    <source>
        <dbReference type="EMBL" id="KAJ6838411.1"/>
    </source>
</evidence>
<dbReference type="PANTHER" id="PTHR43895:SF33">
    <property type="entry name" value="PROTEIN KINASE DOMAIN-CONTAINING PROTEIN"/>
    <property type="match status" value="1"/>
</dbReference>
<evidence type="ECO:0000256" key="2">
    <source>
        <dbReference type="ARBA" id="ARBA00012513"/>
    </source>
</evidence>
<evidence type="ECO:0000256" key="11">
    <source>
        <dbReference type="PROSITE-ProRule" id="PRU10141"/>
    </source>
</evidence>
<evidence type="ECO:0000256" key="3">
    <source>
        <dbReference type="ARBA" id="ARBA00022527"/>
    </source>
</evidence>
<accession>A0AAX6HCV0</accession>
<protein>
    <recommendedName>
        <fullName evidence="2">non-specific serine/threonine protein kinase</fullName>
        <ecNumber evidence="2">2.7.11.1</ecNumber>
    </recommendedName>
</protein>
<gene>
    <name evidence="16" type="ORF">M6B38_320645</name>
</gene>
<dbReference type="Pfam" id="PF00069">
    <property type="entry name" value="Pkinase"/>
    <property type="match status" value="1"/>
</dbReference>
<dbReference type="Proteomes" id="UP001140949">
    <property type="component" value="Unassembled WGS sequence"/>
</dbReference>
<dbReference type="FunFam" id="1.10.510.10:FF:000653">
    <property type="entry name" value="Non-specific serine/threonine protein kinase"/>
    <property type="match status" value="1"/>
</dbReference>
<dbReference type="GO" id="GO:0004674">
    <property type="term" value="F:protein serine/threonine kinase activity"/>
    <property type="evidence" value="ECO:0007669"/>
    <property type="project" value="UniProtKB-KW"/>
</dbReference>
<evidence type="ECO:0000256" key="5">
    <source>
        <dbReference type="ARBA" id="ARBA00022741"/>
    </source>
</evidence>
<dbReference type="PROSITE" id="PS50011">
    <property type="entry name" value="PROTEIN_KINASE_DOM"/>
    <property type="match status" value="1"/>
</dbReference>
<keyword evidence="8" id="KW-0464">Manganese</keyword>
<dbReference type="InterPro" id="IPR011009">
    <property type="entry name" value="Kinase-like_dom_sf"/>
</dbReference>
<reference evidence="16" key="1">
    <citation type="journal article" date="2023" name="GigaByte">
        <title>Genome assembly of the bearded iris, Iris pallida Lam.</title>
        <authorList>
            <person name="Bruccoleri R.E."/>
            <person name="Oakeley E.J."/>
            <person name="Faust A.M.E."/>
            <person name="Altorfer M."/>
            <person name="Dessus-Babus S."/>
            <person name="Burckhardt D."/>
            <person name="Oertli M."/>
            <person name="Naumann U."/>
            <person name="Petersen F."/>
            <person name="Wong J."/>
        </authorList>
    </citation>
    <scope>NUCLEOTIDE SEQUENCE</scope>
    <source>
        <strain evidence="16">GSM-AAB239-AS_SAM_17_03QT</strain>
    </source>
</reference>
<dbReference type="GO" id="GO:0005524">
    <property type="term" value="F:ATP binding"/>
    <property type="evidence" value="ECO:0007669"/>
    <property type="project" value="UniProtKB-UniRule"/>
</dbReference>
<dbReference type="SMART" id="SM00220">
    <property type="entry name" value="S_TKc"/>
    <property type="match status" value="1"/>
</dbReference>
<evidence type="ECO:0000256" key="6">
    <source>
        <dbReference type="ARBA" id="ARBA00022777"/>
    </source>
</evidence>
<keyword evidence="5 11" id="KW-0547">Nucleotide-binding</keyword>
<dbReference type="InterPro" id="IPR008271">
    <property type="entry name" value="Ser/Thr_kinase_AS"/>
</dbReference>
<keyword evidence="17" id="KW-1185">Reference proteome</keyword>
<evidence type="ECO:0000259" key="15">
    <source>
        <dbReference type="PROSITE" id="PS50816"/>
    </source>
</evidence>
<name>A0AAX6HCV0_IRIPA</name>
<evidence type="ECO:0000256" key="9">
    <source>
        <dbReference type="ARBA" id="ARBA00047899"/>
    </source>
</evidence>
<evidence type="ECO:0000256" key="8">
    <source>
        <dbReference type="ARBA" id="ARBA00023211"/>
    </source>
</evidence>
<dbReference type="PROSITE" id="PS50816">
    <property type="entry name" value="NAF"/>
    <property type="match status" value="1"/>
</dbReference>
<dbReference type="Gene3D" id="3.30.310.80">
    <property type="entry name" value="Kinase associated domain 1, KA1"/>
    <property type="match status" value="1"/>
</dbReference>
<dbReference type="InterPro" id="IPR004041">
    <property type="entry name" value="NAF_dom"/>
</dbReference>
<dbReference type="FunFam" id="3.30.200.20:FF:000042">
    <property type="entry name" value="Aurora kinase A"/>
    <property type="match status" value="1"/>
</dbReference>
<evidence type="ECO:0000256" key="4">
    <source>
        <dbReference type="ARBA" id="ARBA00022679"/>
    </source>
</evidence>
<evidence type="ECO:0000256" key="1">
    <source>
        <dbReference type="ARBA" id="ARBA00006234"/>
    </source>
</evidence>
<comment type="similarity">
    <text evidence="1">Belongs to the protein kinase superfamily. CAMK Ser/Thr protein kinase family. SNF1 subfamily.</text>
</comment>